<organism evidence="2 3">
    <name type="scientific">Candidatus Pristimantibacillus lignocellulolyticus</name>
    <dbReference type="NCBI Taxonomy" id="2994561"/>
    <lineage>
        <taxon>Bacteria</taxon>
        <taxon>Bacillati</taxon>
        <taxon>Bacillota</taxon>
        <taxon>Bacilli</taxon>
        <taxon>Bacillales</taxon>
        <taxon>Paenibacillaceae</taxon>
        <taxon>Candidatus Pristimantibacillus</taxon>
    </lineage>
</organism>
<evidence type="ECO:0000313" key="2">
    <source>
        <dbReference type="EMBL" id="URN93762.1"/>
    </source>
</evidence>
<accession>A0A9J6ZCB9</accession>
<keyword evidence="2" id="KW-0560">Oxidoreductase</keyword>
<sequence>MILEVAILHIKPELNHSFESTFKEASKIIANMEGYIEHQLQKCLEQENKYILLVRWETLEHHEIGFRGSEQYQQWKALLHHYYSPFPVVEHYREIVLNE</sequence>
<dbReference type="SUPFAM" id="SSF54909">
    <property type="entry name" value="Dimeric alpha+beta barrel"/>
    <property type="match status" value="1"/>
</dbReference>
<dbReference type="KEGG" id="plig:NAG76_18310"/>
<dbReference type="EMBL" id="CP097899">
    <property type="protein sequence ID" value="URN93762.1"/>
    <property type="molecule type" value="Genomic_DNA"/>
</dbReference>
<reference evidence="2" key="1">
    <citation type="submission" date="2022-05" db="EMBL/GenBank/DDBJ databases">
        <title>Novel bacterial taxa in a minimal lignocellulolytic consortium and its capacity to transform plastics disclosed by genome-resolved metagenomics.</title>
        <authorList>
            <person name="Rodriguez C.A.D."/>
            <person name="Diaz-Garcia L."/>
            <person name="Herrera K."/>
            <person name="Tarazona N.A."/>
            <person name="Sproer C."/>
            <person name="Overmann J."/>
            <person name="Jimenez D.J."/>
        </authorList>
    </citation>
    <scope>NUCLEOTIDE SEQUENCE</scope>
    <source>
        <strain evidence="2">MAG5</strain>
    </source>
</reference>
<evidence type="ECO:0000313" key="3">
    <source>
        <dbReference type="Proteomes" id="UP001056756"/>
    </source>
</evidence>
<evidence type="ECO:0000259" key="1">
    <source>
        <dbReference type="PROSITE" id="PS51725"/>
    </source>
</evidence>
<dbReference type="InterPro" id="IPR050404">
    <property type="entry name" value="Heme-degrading_MO"/>
</dbReference>
<protein>
    <submittedName>
        <fullName evidence="2">Antibiotic biosynthesis monooxygenase</fullName>
    </submittedName>
</protein>
<name>A0A9J6ZCB9_9BACL</name>
<dbReference type="AlphaFoldDB" id="A0A9J6ZCB9"/>
<dbReference type="Gene3D" id="3.30.70.100">
    <property type="match status" value="1"/>
</dbReference>
<dbReference type="PROSITE" id="PS51725">
    <property type="entry name" value="ABM"/>
    <property type="match status" value="1"/>
</dbReference>
<dbReference type="PANTHER" id="PTHR34474">
    <property type="entry name" value="SIGNAL TRANSDUCTION PROTEIN TRAP"/>
    <property type="match status" value="1"/>
</dbReference>
<feature type="domain" description="ABM" evidence="1">
    <location>
        <begin position="2"/>
        <end position="91"/>
    </location>
</feature>
<gene>
    <name evidence="2" type="ORF">NAG76_18310</name>
</gene>
<dbReference type="Pfam" id="PF03992">
    <property type="entry name" value="ABM"/>
    <property type="match status" value="1"/>
</dbReference>
<dbReference type="InterPro" id="IPR007138">
    <property type="entry name" value="ABM_dom"/>
</dbReference>
<keyword evidence="2" id="KW-0503">Monooxygenase</keyword>
<proteinExistence type="predicted"/>
<dbReference type="Proteomes" id="UP001056756">
    <property type="component" value="Chromosome"/>
</dbReference>
<dbReference type="PANTHER" id="PTHR34474:SF2">
    <property type="entry name" value="SIGNAL TRANSDUCTION PROTEIN TRAP"/>
    <property type="match status" value="1"/>
</dbReference>
<dbReference type="GO" id="GO:0004497">
    <property type="term" value="F:monooxygenase activity"/>
    <property type="evidence" value="ECO:0007669"/>
    <property type="project" value="UniProtKB-KW"/>
</dbReference>
<dbReference type="InterPro" id="IPR011008">
    <property type="entry name" value="Dimeric_a/b-barrel"/>
</dbReference>